<reference evidence="1" key="1">
    <citation type="submission" date="2022-03" db="EMBL/GenBank/DDBJ databases">
        <title>Aurantimonas Liuensis sp. Nov., isolated from the hadal seawater of the Mariana Trench.</title>
        <authorList>
            <person name="Liu R."/>
        </authorList>
    </citation>
    <scope>NUCLEOTIDE SEQUENCE</scope>
    <source>
        <strain evidence="1">LRZ36</strain>
    </source>
</reference>
<dbReference type="Proteomes" id="UP001155220">
    <property type="component" value="Unassembled WGS sequence"/>
</dbReference>
<dbReference type="AlphaFoldDB" id="A0A9X2H6F0"/>
<keyword evidence="2" id="KW-1185">Reference proteome</keyword>
<name>A0A9X2H6F0_9HYPH</name>
<accession>A0A9X2H6F0</accession>
<dbReference type="EMBL" id="JALHBS010000032">
    <property type="protein sequence ID" value="MCP3054658.1"/>
    <property type="molecule type" value="Genomic_DNA"/>
</dbReference>
<sequence>MAEVTNELVYELMKRFHERFDKLDHGLSEVKQELISIRGHFLSMQTDIHNMYGMLGRHDERLERIGRRLELREMAEPQRPFDHNP</sequence>
<organism evidence="1 2">
    <name type="scientific">Aurantimonas marianensis</name>
    <dbReference type="NCBI Taxonomy" id="2920428"/>
    <lineage>
        <taxon>Bacteria</taxon>
        <taxon>Pseudomonadati</taxon>
        <taxon>Pseudomonadota</taxon>
        <taxon>Alphaproteobacteria</taxon>
        <taxon>Hyphomicrobiales</taxon>
        <taxon>Aurantimonadaceae</taxon>
        <taxon>Aurantimonas</taxon>
    </lineage>
</organism>
<protein>
    <submittedName>
        <fullName evidence="1">Uncharacterized protein</fullName>
    </submittedName>
</protein>
<evidence type="ECO:0000313" key="2">
    <source>
        <dbReference type="Proteomes" id="UP001155220"/>
    </source>
</evidence>
<comment type="caution">
    <text evidence="1">The sequence shown here is derived from an EMBL/GenBank/DDBJ whole genome shotgun (WGS) entry which is preliminary data.</text>
</comment>
<gene>
    <name evidence="1" type="ORF">MJ956_05795</name>
</gene>
<dbReference type="RefSeq" id="WP_253963528.1">
    <property type="nucleotide sequence ID" value="NZ_JALHBS010000032.1"/>
</dbReference>
<evidence type="ECO:0000313" key="1">
    <source>
        <dbReference type="EMBL" id="MCP3054658.1"/>
    </source>
</evidence>
<proteinExistence type="predicted"/>